<reference evidence="1" key="1">
    <citation type="journal article" date="2015" name="Nature">
        <title>Complex archaea that bridge the gap between prokaryotes and eukaryotes.</title>
        <authorList>
            <person name="Spang A."/>
            <person name="Saw J.H."/>
            <person name="Jorgensen S.L."/>
            <person name="Zaremba-Niedzwiedzka K."/>
            <person name="Martijn J."/>
            <person name="Lind A.E."/>
            <person name="van Eijk R."/>
            <person name="Schleper C."/>
            <person name="Guy L."/>
            <person name="Ettema T.J."/>
        </authorList>
    </citation>
    <scope>NUCLEOTIDE SEQUENCE</scope>
</reference>
<dbReference type="EMBL" id="LAZR01024739">
    <property type="protein sequence ID" value="KKL74161.1"/>
    <property type="molecule type" value="Genomic_DNA"/>
</dbReference>
<accession>A0A0F9F6P1</accession>
<gene>
    <name evidence="1" type="ORF">LCGC14_2067680</name>
</gene>
<protein>
    <submittedName>
        <fullName evidence="1">Uncharacterized protein</fullName>
    </submittedName>
</protein>
<comment type="caution">
    <text evidence="1">The sequence shown here is derived from an EMBL/GenBank/DDBJ whole genome shotgun (WGS) entry which is preliminary data.</text>
</comment>
<name>A0A0F9F6P1_9ZZZZ</name>
<dbReference type="AlphaFoldDB" id="A0A0F9F6P1"/>
<proteinExistence type="predicted"/>
<sequence>MSILDRIRQQAAPAVPSQAAAAQSYWRGEWDPDPVFYTLYQPRNGEVESLPDSLLGIPIPREKGDYAFIGSNLPWRGLEVVIDIPNTTPSSLIAEYPSGSSWKKNVFDKTHYNYCTLNRDGRIACTPSARAWKMTTMTMGGGNTEDLYEIDAGRLKMAESLAEQHPDVARVSEKWGRVQHHVDYSRFRKNKLILREGVIIPEGVDNYGMELKVITPSKGEPDGDANP</sequence>
<organism evidence="1">
    <name type="scientific">marine sediment metagenome</name>
    <dbReference type="NCBI Taxonomy" id="412755"/>
    <lineage>
        <taxon>unclassified sequences</taxon>
        <taxon>metagenomes</taxon>
        <taxon>ecological metagenomes</taxon>
    </lineage>
</organism>
<evidence type="ECO:0000313" key="1">
    <source>
        <dbReference type="EMBL" id="KKL74161.1"/>
    </source>
</evidence>